<dbReference type="EMBL" id="MVBM01000006">
    <property type="protein sequence ID" value="OOK70675.1"/>
    <property type="molecule type" value="Genomic_DNA"/>
</dbReference>
<comment type="caution">
    <text evidence="1">The sequence shown here is derived from an EMBL/GenBank/DDBJ whole genome shotgun (WGS) entry which is preliminary data.</text>
</comment>
<proteinExistence type="predicted"/>
<sequence length="82" mass="9085">MGMTLRTSAEQTEALRRQAIAEGRSMQAVALSAIDEYIARRTHKAKVAVALQRVVREEAGSCDVLRTHDRVPGSRRSARHCP</sequence>
<dbReference type="Proteomes" id="UP000189229">
    <property type="component" value="Unassembled WGS sequence"/>
</dbReference>
<evidence type="ECO:0000313" key="2">
    <source>
        <dbReference type="Proteomes" id="UP000189229"/>
    </source>
</evidence>
<reference evidence="1 2" key="1">
    <citation type="submission" date="2017-02" db="EMBL/GenBank/DDBJ databases">
        <title>Complete genome sequences of Mycobacterium kansasii strains isolated from rhesus macaques.</title>
        <authorList>
            <person name="Panda A."/>
            <person name="Nagaraj S."/>
            <person name="Zhao X."/>
            <person name="Tettelin H."/>
            <person name="Detolla L.J."/>
        </authorList>
    </citation>
    <scope>NUCLEOTIDE SEQUENCE [LARGE SCALE GENOMIC DNA]</scope>
    <source>
        <strain evidence="1 2">11-3813</strain>
    </source>
</reference>
<protein>
    <recommendedName>
        <fullName evidence="3">CopG family transcriptional regulator</fullName>
    </recommendedName>
</protein>
<organism evidence="1 2">
    <name type="scientific">Mycobacterium kansasii</name>
    <dbReference type="NCBI Taxonomy" id="1768"/>
    <lineage>
        <taxon>Bacteria</taxon>
        <taxon>Bacillati</taxon>
        <taxon>Actinomycetota</taxon>
        <taxon>Actinomycetes</taxon>
        <taxon>Mycobacteriales</taxon>
        <taxon>Mycobacteriaceae</taxon>
        <taxon>Mycobacterium</taxon>
    </lineage>
</organism>
<name>A0A1V3WUR9_MYCKA</name>
<evidence type="ECO:0000313" key="1">
    <source>
        <dbReference type="EMBL" id="OOK70675.1"/>
    </source>
</evidence>
<accession>A0A1V3WUR9</accession>
<dbReference type="AlphaFoldDB" id="A0A1V3WUR9"/>
<gene>
    <name evidence="1" type="ORF">BZL30_6271</name>
</gene>
<evidence type="ECO:0008006" key="3">
    <source>
        <dbReference type="Google" id="ProtNLM"/>
    </source>
</evidence>